<gene>
    <name evidence="6" type="ORF">ACFPN9_01990</name>
</gene>
<reference evidence="7" key="1">
    <citation type="journal article" date="2019" name="Int. J. Syst. Evol. Microbiol.">
        <title>The Global Catalogue of Microorganisms (GCM) 10K type strain sequencing project: providing services to taxonomists for standard genome sequencing and annotation.</title>
        <authorList>
            <consortium name="The Broad Institute Genomics Platform"/>
            <consortium name="The Broad Institute Genome Sequencing Center for Infectious Disease"/>
            <person name="Wu L."/>
            <person name="Ma J."/>
        </authorList>
    </citation>
    <scope>NUCLEOTIDE SEQUENCE [LARGE SCALE GENOMIC DNA]</scope>
    <source>
        <strain evidence="7">CCUG 43117</strain>
    </source>
</reference>
<dbReference type="Pfam" id="PF13380">
    <property type="entry name" value="CoA_binding_2"/>
    <property type="match status" value="1"/>
</dbReference>
<dbReference type="InterPro" id="IPR016102">
    <property type="entry name" value="Succinyl-CoA_synth-like"/>
</dbReference>
<organism evidence="6 7">
    <name type="scientific">Bosea massiliensis</name>
    <dbReference type="NCBI Taxonomy" id="151419"/>
    <lineage>
        <taxon>Bacteria</taxon>
        <taxon>Pseudomonadati</taxon>
        <taxon>Pseudomonadota</taxon>
        <taxon>Alphaproteobacteria</taxon>
        <taxon>Hyphomicrobiales</taxon>
        <taxon>Boseaceae</taxon>
        <taxon>Bosea</taxon>
    </lineage>
</organism>
<dbReference type="Proteomes" id="UP001596060">
    <property type="component" value="Unassembled WGS sequence"/>
</dbReference>
<evidence type="ECO:0000313" key="7">
    <source>
        <dbReference type="Proteomes" id="UP001596060"/>
    </source>
</evidence>
<keyword evidence="2 6" id="KW-0436">Ligase</keyword>
<feature type="domain" description="CoA-binding" evidence="5">
    <location>
        <begin position="10"/>
        <end position="105"/>
    </location>
</feature>
<dbReference type="PANTHER" id="PTHR43334:SF1">
    <property type="entry name" value="3-HYDROXYPROPIONATE--COA LIGASE [ADP-FORMING]"/>
    <property type="match status" value="1"/>
</dbReference>
<dbReference type="Pfam" id="PF13607">
    <property type="entry name" value="Succ_CoA_lig"/>
    <property type="match status" value="1"/>
</dbReference>
<dbReference type="SUPFAM" id="SSF52210">
    <property type="entry name" value="Succinyl-CoA synthetase domains"/>
    <property type="match status" value="2"/>
</dbReference>
<dbReference type="Pfam" id="PF13549">
    <property type="entry name" value="ATP-grasp_5"/>
    <property type="match status" value="1"/>
</dbReference>
<dbReference type="Gene3D" id="3.40.50.261">
    <property type="entry name" value="Succinyl-CoA synthetase domains"/>
    <property type="match status" value="2"/>
</dbReference>
<evidence type="ECO:0000256" key="3">
    <source>
        <dbReference type="ARBA" id="ARBA00022741"/>
    </source>
</evidence>
<dbReference type="Gene3D" id="3.40.50.720">
    <property type="entry name" value="NAD(P)-binding Rossmann-like Domain"/>
    <property type="match status" value="1"/>
</dbReference>
<dbReference type="SMART" id="SM00881">
    <property type="entry name" value="CoA_binding"/>
    <property type="match status" value="1"/>
</dbReference>
<keyword evidence="7" id="KW-1185">Reference proteome</keyword>
<comment type="caution">
    <text evidence="6">The sequence shown here is derived from an EMBL/GenBank/DDBJ whole genome shotgun (WGS) entry which is preliminary data.</text>
</comment>
<evidence type="ECO:0000259" key="5">
    <source>
        <dbReference type="SMART" id="SM00881"/>
    </source>
</evidence>
<dbReference type="InterPro" id="IPR036291">
    <property type="entry name" value="NAD(P)-bd_dom_sf"/>
</dbReference>
<proteinExistence type="predicted"/>
<protein>
    <submittedName>
        <fullName evidence="6">Acetate--CoA ligase family protein</fullName>
    </submittedName>
</protein>
<dbReference type="InterPro" id="IPR013815">
    <property type="entry name" value="ATP_grasp_subdomain_1"/>
</dbReference>
<dbReference type="Gene3D" id="3.30.470.20">
    <property type="entry name" value="ATP-grasp fold, B domain"/>
    <property type="match status" value="1"/>
</dbReference>
<dbReference type="InterPro" id="IPR003781">
    <property type="entry name" value="CoA-bd"/>
</dbReference>
<dbReference type="InterPro" id="IPR032875">
    <property type="entry name" value="Succ_CoA_lig_flav_dom"/>
</dbReference>
<keyword evidence="4" id="KW-0067">ATP-binding</keyword>
<evidence type="ECO:0000256" key="1">
    <source>
        <dbReference type="ARBA" id="ARBA00022532"/>
    </source>
</evidence>
<dbReference type="Gene3D" id="3.30.1490.20">
    <property type="entry name" value="ATP-grasp fold, A domain"/>
    <property type="match status" value="1"/>
</dbReference>
<sequence length="702" mass="73840">MTPATLPDALFSPRSIALVGASGDENKHASLPHQYLRRHGYGGEIFPINANRDSVFGERAYKNVDQIGKPVDHAFIMLPTHSVVDAVTDCCRAGVRCATILSNGFAESGGSGPDRQRELVDMARDGGMRLLGPNSLGIINLPDHVALSANEILSLPELKAGRYSLISQSGSLIGAVLSRGQERGLGFAKMVSVGNEADLGVAEIGEMLIDDPATDAILLFLETVRNPSGLASMARRAFGAGKPVIAFRVGRSEVGEKLAASHTGAIIGNGAAMDAFLRDIGVIRVETLDAFLEIGPLVKGRRPPLGRRVSVMSTTGGGGTLVIDAMSRHDVEIVAPSESAVRNLAEQGITISRTPLVDLTLAGTNPRTYGAVLRELMASRDCDLVVPVVGSSSQFRPDRAVFPITSAVKHDPAKPVAVFLTPHAEASLSLLSEADVAAFRTPESCADAIRAYFDWRAPRQILPAVLPNGIAELLEAAQGDSLDAKAAGAIFAQLGVPMASEWILPAEMSAIEQMSLGDMAYPAVAKILSQDITHKTEVGGVVVGCADEAALKAACRQILASVRKAAPDASLSGIQVQPMLRGIGEALLGYGLDPTVGPVVTLGVGGVLTEIYRDVSVRIAPVDVDEARRMIAEVRGFAPLRGYRGMDLGDIEALAKAIAAFSRLAFFDVEEAEINPVLIGRQGDGVVALDALLIKGGRRDES</sequence>
<dbReference type="EMBL" id="JBHSLU010000004">
    <property type="protein sequence ID" value="MFC5504024.1"/>
    <property type="molecule type" value="Genomic_DNA"/>
</dbReference>
<dbReference type="SUPFAM" id="SSF56059">
    <property type="entry name" value="Glutathione synthetase ATP-binding domain-like"/>
    <property type="match status" value="1"/>
</dbReference>
<evidence type="ECO:0000256" key="4">
    <source>
        <dbReference type="ARBA" id="ARBA00022840"/>
    </source>
</evidence>
<evidence type="ECO:0000313" key="6">
    <source>
        <dbReference type="EMBL" id="MFC5504024.1"/>
    </source>
</evidence>
<keyword evidence="1" id="KW-0816">Tricarboxylic acid cycle</keyword>
<keyword evidence="3" id="KW-0547">Nucleotide-binding</keyword>
<evidence type="ECO:0000256" key="2">
    <source>
        <dbReference type="ARBA" id="ARBA00022598"/>
    </source>
</evidence>
<dbReference type="PANTHER" id="PTHR43334">
    <property type="entry name" value="ACETATE--COA LIGASE [ADP-FORMING]"/>
    <property type="match status" value="1"/>
</dbReference>
<dbReference type="RefSeq" id="WP_377815140.1">
    <property type="nucleotide sequence ID" value="NZ_JBHSLU010000004.1"/>
</dbReference>
<dbReference type="SUPFAM" id="SSF51735">
    <property type="entry name" value="NAD(P)-binding Rossmann-fold domains"/>
    <property type="match status" value="1"/>
</dbReference>
<accession>A0ABW0NZF5</accession>
<dbReference type="InterPro" id="IPR051538">
    <property type="entry name" value="Acyl-CoA_Synth/Transferase"/>
</dbReference>
<name>A0ABW0NZF5_9HYPH</name>
<dbReference type="GO" id="GO:0016874">
    <property type="term" value="F:ligase activity"/>
    <property type="evidence" value="ECO:0007669"/>
    <property type="project" value="UniProtKB-KW"/>
</dbReference>